<dbReference type="GeneID" id="87808505"/>
<dbReference type="EMBL" id="CP086717">
    <property type="protein sequence ID" value="WOO81755.1"/>
    <property type="molecule type" value="Genomic_DNA"/>
</dbReference>
<sequence length="331" mass="36979">MDSTAYPNILERVIQHCYSVATLLAFRAASKHCRAIADDTLFYHAVLRREWYQPTPKGRARAAPRPHLALLLTIQQDRPLPLLPAKCTVLDLKPTLGGEPPSYDRIYRTRKTFEIRERMYPTSNNFDHGAIAGCAPAVLRRFGDAVQVKWEAVQPTAVDFVCAGKPYVSQLIVVPPRARRYILHLDWTTFEPPRGWLSLGGHSKAGIPDAVLVLTPRTAAIARDTVAEIIKFVAKEFLPSMMLGRTVFTVVGLGNWLPGVDTCAFKERLTDIAVSSHFAYLTPNGGLNMDVDTVEKGYDSIRFITLEEWQASLGRMNELVGMWPCPAQHVP</sequence>
<dbReference type="RefSeq" id="XP_062627787.1">
    <property type="nucleotide sequence ID" value="XM_062771803.1"/>
</dbReference>
<dbReference type="AlphaFoldDB" id="A0AAF0Y7Z1"/>
<organism evidence="1 2">
    <name type="scientific">Vanrija pseudolonga</name>
    <dbReference type="NCBI Taxonomy" id="143232"/>
    <lineage>
        <taxon>Eukaryota</taxon>
        <taxon>Fungi</taxon>
        <taxon>Dikarya</taxon>
        <taxon>Basidiomycota</taxon>
        <taxon>Agaricomycotina</taxon>
        <taxon>Tremellomycetes</taxon>
        <taxon>Trichosporonales</taxon>
        <taxon>Trichosporonaceae</taxon>
        <taxon>Vanrija</taxon>
    </lineage>
</organism>
<dbReference type="Proteomes" id="UP000827549">
    <property type="component" value="Chromosome 4"/>
</dbReference>
<name>A0AAF0Y7Z1_9TREE</name>
<keyword evidence="2" id="KW-1185">Reference proteome</keyword>
<reference evidence="1" key="1">
    <citation type="submission" date="2023-10" db="EMBL/GenBank/DDBJ databases">
        <authorList>
            <person name="Noh H."/>
        </authorList>
    </citation>
    <scope>NUCLEOTIDE SEQUENCE</scope>
    <source>
        <strain evidence="1">DUCC4014</strain>
    </source>
</reference>
<gene>
    <name evidence="1" type="ORF">LOC62_04G005276</name>
</gene>
<proteinExistence type="predicted"/>
<evidence type="ECO:0000313" key="2">
    <source>
        <dbReference type="Proteomes" id="UP000827549"/>
    </source>
</evidence>
<accession>A0AAF0Y7Z1</accession>
<evidence type="ECO:0000313" key="1">
    <source>
        <dbReference type="EMBL" id="WOO81755.1"/>
    </source>
</evidence>
<evidence type="ECO:0008006" key="3">
    <source>
        <dbReference type="Google" id="ProtNLM"/>
    </source>
</evidence>
<protein>
    <recommendedName>
        <fullName evidence="3">F-box domain-containing protein</fullName>
    </recommendedName>
</protein>